<dbReference type="SUPFAM" id="SSF160246">
    <property type="entry name" value="EspE N-terminal domain-like"/>
    <property type="match status" value="1"/>
</dbReference>
<feature type="transmembrane region" description="Helical" evidence="4">
    <location>
        <begin position="576"/>
        <end position="598"/>
    </location>
</feature>
<accession>A0A0P1INE7</accession>
<dbReference type="InterPro" id="IPR029044">
    <property type="entry name" value="Nucleotide-diphossugar_trans"/>
</dbReference>
<keyword evidence="7" id="KW-1185">Reference proteome</keyword>
<evidence type="ECO:0000259" key="5">
    <source>
        <dbReference type="Pfam" id="PF05157"/>
    </source>
</evidence>
<dbReference type="Pfam" id="PF05157">
    <property type="entry name" value="MshEN"/>
    <property type="match status" value="1"/>
</dbReference>
<reference evidence="7" key="1">
    <citation type="submission" date="2015-09" db="EMBL/GenBank/DDBJ databases">
        <authorList>
            <person name="Rodrigo-Torres Lidia"/>
            <person name="Arahal R.David."/>
        </authorList>
    </citation>
    <scope>NUCLEOTIDE SEQUENCE [LARGE SCALE GENOMIC DNA]</scope>
    <source>
        <strain evidence="7">CECT 7735</strain>
    </source>
</reference>
<evidence type="ECO:0000313" key="6">
    <source>
        <dbReference type="EMBL" id="CUJ86628.1"/>
    </source>
</evidence>
<sequence>MNNPSSKHQFSEAALPFQRPQSVAQILQSHSSVSPKAMLGAHRQLDLWDATLGEILVSEGAIGSEACSKAFAQAEGYDFVSLETAPAPSPALRSLLAPGFCLKHNVLAWRQNTDGVVLVTGRPERIAALRDALPASLQRAKIAVASEDAVTSILRDLYRKELVAQAEARPNTEYSCRPSSAHTLSHRMLCACLLVLITAIILAPKATFLALLGWVLIAQCAIFFMKLFATLARAGERPPPMRVTMKQKLPRISVMVPLFKEHDIAGALIRRLSRLSYPKALLDVLLVLEEHDDITHRTIANSTLPSWMRVVVVPAGDGLTTKPRALNYALDFCRGDIVGIWDAEDAPAPDQLEKVACHFESAPQDVACVQGILDYYNPFTNWISRCFTIEYATWFRIILPGLARLGFAIPLGGTTLFLRREVIETIGGWDAHNVTEDADLGVRLARFGYRTELLPCVTQEEANCRPLPWIKQRSRWLKGYMITYLVHMRRPMRLISEIGGRKFLGLQLIFAATLSQFLLAPLLWLFWGNAFGFTLTGDTLIPRPLSFGVASALSVFGIVNACISLWAVSGLDRPRLYPWVLTMVLYFPLATIAAYKAFYELLFAPYFWDKTAHGKTKEGLDAHHSGVSVLLQAGDESL</sequence>
<comment type="similarity">
    <text evidence="1">Belongs to the glycosyltransferase 2 family.</text>
</comment>
<dbReference type="EMBL" id="CYTW01000001">
    <property type="protein sequence ID" value="CUJ86628.1"/>
    <property type="molecule type" value="Genomic_DNA"/>
</dbReference>
<dbReference type="Gene3D" id="3.90.550.10">
    <property type="entry name" value="Spore Coat Polysaccharide Biosynthesis Protein SpsA, Chain A"/>
    <property type="match status" value="1"/>
</dbReference>
<feature type="domain" description="Type II secretion system protein GspE N-terminal" evidence="5">
    <location>
        <begin position="76"/>
        <end position="162"/>
    </location>
</feature>
<keyword evidence="4" id="KW-1133">Transmembrane helix</keyword>
<dbReference type="EC" id="2.4.1.12" evidence="6"/>
<dbReference type="Pfam" id="PF13641">
    <property type="entry name" value="Glyco_tranf_2_3"/>
    <property type="match status" value="1"/>
</dbReference>
<evidence type="ECO:0000256" key="1">
    <source>
        <dbReference type="ARBA" id="ARBA00006739"/>
    </source>
</evidence>
<dbReference type="InterPro" id="IPR037257">
    <property type="entry name" value="T2SS_E_N_sf"/>
</dbReference>
<gene>
    <name evidence="6" type="primary">bcsA</name>
    <name evidence="6" type="ORF">PH7735_00644</name>
</gene>
<dbReference type="GeneID" id="83879722"/>
<evidence type="ECO:0000313" key="7">
    <source>
        <dbReference type="Proteomes" id="UP000051870"/>
    </source>
</evidence>
<protein>
    <submittedName>
        <fullName evidence="6">Cellulose synthase catalytic subunit [UDP-forming]</fullName>
        <ecNumber evidence="6">2.4.1.12</ecNumber>
    </submittedName>
</protein>
<dbReference type="SUPFAM" id="SSF53448">
    <property type="entry name" value="Nucleotide-diphospho-sugar transferases"/>
    <property type="match status" value="1"/>
</dbReference>
<dbReference type="RefSeq" id="WP_058309860.1">
    <property type="nucleotide sequence ID" value="NZ_CYTW01000001.1"/>
</dbReference>
<feature type="transmembrane region" description="Helical" evidence="4">
    <location>
        <begin position="547"/>
        <end position="569"/>
    </location>
</feature>
<dbReference type="Proteomes" id="UP000051870">
    <property type="component" value="Unassembled WGS sequence"/>
</dbReference>
<keyword evidence="4" id="KW-0472">Membrane</keyword>
<name>A0A0P1INE7_9RHOB</name>
<evidence type="ECO:0000256" key="2">
    <source>
        <dbReference type="ARBA" id="ARBA00022676"/>
    </source>
</evidence>
<feature type="transmembrane region" description="Helical" evidence="4">
    <location>
        <begin position="503"/>
        <end position="527"/>
    </location>
</feature>
<evidence type="ECO:0000256" key="3">
    <source>
        <dbReference type="ARBA" id="ARBA00022679"/>
    </source>
</evidence>
<proteinExistence type="inferred from homology"/>
<dbReference type="AlphaFoldDB" id="A0A0P1INE7"/>
<dbReference type="GO" id="GO:0016760">
    <property type="term" value="F:cellulose synthase (UDP-forming) activity"/>
    <property type="evidence" value="ECO:0007669"/>
    <property type="project" value="UniProtKB-EC"/>
</dbReference>
<keyword evidence="2 6" id="KW-0328">Glycosyltransferase</keyword>
<dbReference type="InterPro" id="IPR007831">
    <property type="entry name" value="T2SS_GspE_N"/>
</dbReference>
<organism evidence="6 7">
    <name type="scientific">Shimia thalassica</name>
    <dbReference type="NCBI Taxonomy" id="1715693"/>
    <lineage>
        <taxon>Bacteria</taxon>
        <taxon>Pseudomonadati</taxon>
        <taxon>Pseudomonadota</taxon>
        <taxon>Alphaproteobacteria</taxon>
        <taxon>Rhodobacterales</taxon>
        <taxon>Roseobacteraceae</taxon>
    </lineage>
</organism>
<evidence type="ECO:0000256" key="4">
    <source>
        <dbReference type="SAM" id="Phobius"/>
    </source>
</evidence>
<keyword evidence="3 6" id="KW-0808">Transferase</keyword>
<dbReference type="PANTHER" id="PTHR43630:SF1">
    <property type="entry name" value="POLY-BETA-1,6-N-ACETYL-D-GLUCOSAMINE SYNTHASE"/>
    <property type="match status" value="1"/>
</dbReference>
<dbReference type="PANTHER" id="PTHR43630">
    <property type="entry name" value="POLY-BETA-1,6-N-ACETYL-D-GLUCOSAMINE SYNTHASE"/>
    <property type="match status" value="1"/>
</dbReference>
<keyword evidence="4" id="KW-0812">Transmembrane</keyword>
<dbReference type="STRING" id="1715693.PH7735_00644"/>